<dbReference type="Proteomes" id="UP001295684">
    <property type="component" value="Unassembled WGS sequence"/>
</dbReference>
<keyword evidence="4" id="KW-1185">Reference proteome</keyword>
<feature type="transmembrane region" description="Helical" evidence="2">
    <location>
        <begin position="174"/>
        <end position="192"/>
    </location>
</feature>
<evidence type="ECO:0000313" key="4">
    <source>
        <dbReference type="Proteomes" id="UP001295684"/>
    </source>
</evidence>
<keyword evidence="2" id="KW-1133">Transmembrane helix</keyword>
<name>A0AAD2D1T9_EUPCR</name>
<proteinExistence type="predicted"/>
<comment type="caution">
    <text evidence="3">The sequence shown here is derived from an EMBL/GenBank/DDBJ whole genome shotgun (WGS) entry which is preliminary data.</text>
</comment>
<organism evidence="3 4">
    <name type="scientific">Euplotes crassus</name>
    <dbReference type="NCBI Taxonomy" id="5936"/>
    <lineage>
        <taxon>Eukaryota</taxon>
        <taxon>Sar</taxon>
        <taxon>Alveolata</taxon>
        <taxon>Ciliophora</taxon>
        <taxon>Intramacronucleata</taxon>
        <taxon>Spirotrichea</taxon>
        <taxon>Hypotrichia</taxon>
        <taxon>Euplotida</taxon>
        <taxon>Euplotidae</taxon>
        <taxon>Moneuplotes</taxon>
    </lineage>
</organism>
<keyword evidence="2" id="KW-0812">Transmembrane</keyword>
<evidence type="ECO:0000313" key="3">
    <source>
        <dbReference type="EMBL" id="CAI2377001.1"/>
    </source>
</evidence>
<dbReference type="AlphaFoldDB" id="A0AAD2D1T9"/>
<feature type="transmembrane region" description="Helical" evidence="2">
    <location>
        <begin position="128"/>
        <end position="148"/>
    </location>
</feature>
<reference evidence="3" key="1">
    <citation type="submission" date="2023-07" db="EMBL/GenBank/DDBJ databases">
        <authorList>
            <consortium name="AG Swart"/>
            <person name="Singh M."/>
            <person name="Singh A."/>
            <person name="Seah K."/>
            <person name="Emmerich C."/>
        </authorList>
    </citation>
    <scope>NUCLEOTIDE SEQUENCE</scope>
    <source>
        <strain evidence="3">DP1</strain>
    </source>
</reference>
<gene>
    <name evidence="3" type="ORF">ECRASSUSDP1_LOCUS18381</name>
</gene>
<feature type="region of interest" description="Disordered" evidence="1">
    <location>
        <begin position="1"/>
        <end position="33"/>
    </location>
</feature>
<feature type="transmembrane region" description="Helical" evidence="2">
    <location>
        <begin position="237"/>
        <end position="256"/>
    </location>
</feature>
<sequence>MESERANTETKRLKDKSFSNKGEETKTLASDRQTLPSYGTIDSRADLKRFCLKTPGGKMVYAHAGSEPDSMMERISCNNEGWFGRRRSQAPNALENYFRAIDYLEQNIDFPLDSEDDPIESYGWHKHFFYIFTLLITILSAGSAFLAYSKKDQVAEDLTKTQTPGEKSSFLENFILICICVDAIFFSIIYLLSTVVYCIPKAKIFSVLSLISVISIISTLFLCYVHVIYLLTFIVRILYYVYLRYVVSILYTILLMPMPPQARNANNQDEDILTDVEIIQSSPEDS</sequence>
<evidence type="ECO:0000256" key="1">
    <source>
        <dbReference type="SAM" id="MobiDB-lite"/>
    </source>
</evidence>
<keyword evidence="2" id="KW-0472">Membrane</keyword>
<feature type="compositionally biased region" description="Basic and acidic residues" evidence="1">
    <location>
        <begin position="1"/>
        <end position="26"/>
    </location>
</feature>
<dbReference type="EMBL" id="CAMPGE010018597">
    <property type="protein sequence ID" value="CAI2377001.1"/>
    <property type="molecule type" value="Genomic_DNA"/>
</dbReference>
<accession>A0AAD2D1T9</accession>
<protein>
    <submittedName>
        <fullName evidence="3">Uncharacterized protein</fullName>
    </submittedName>
</protein>
<feature type="transmembrane region" description="Helical" evidence="2">
    <location>
        <begin position="204"/>
        <end position="231"/>
    </location>
</feature>
<evidence type="ECO:0000256" key="2">
    <source>
        <dbReference type="SAM" id="Phobius"/>
    </source>
</evidence>